<dbReference type="PANTHER" id="PTHR30040">
    <property type="entry name" value="THIAMINE BIOSYNTHESIS LIPOPROTEIN APBE"/>
    <property type="match status" value="1"/>
</dbReference>
<dbReference type="Proteomes" id="UP000177905">
    <property type="component" value="Unassembled WGS sequence"/>
</dbReference>
<feature type="binding site" evidence="11">
    <location>
        <position position="248"/>
    </location>
    <ligand>
        <name>Mg(2+)</name>
        <dbReference type="ChEBI" id="CHEBI:18420"/>
    </ligand>
</feature>
<feature type="binding site" evidence="11">
    <location>
        <position position="148"/>
    </location>
    <ligand>
        <name>Mg(2+)</name>
        <dbReference type="ChEBI" id="CHEBI:18420"/>
    </ligand>
</feature>
<evidence type="ECO:0000256" key="5">
    <source>
        <dbReference type="ARBA" id="ARBA00022723"/>
    </source>
</evidence>
<name>A0A1F4S349_UNCSA</name>
<evidence type="ECO:0000256" key="8">
    <source>
        <dbReference type="ARBA" id="ARBA00031306"/>
    </source>
</evidence>
<keyword evidence="6 10" id="KW-0274">FAD</keyword>
<comment type="caution">
    <text evidence="12">The sequence shown here is derived from an EMBL/GenBank/DDBJ whole genome shotgun (WGS) entry which is preliminary data.</text>
</comment>
<evidence type="ECO:0000256" key="7">
    <source>
        <dbReference type="ARBA" id="ARBA00022842"/>
    </source>
</evidence>
<keyword evidence="4 10" id="KW-0808">Transferase</keyword>
<evidence type="ECO:0000256" key="9">
    <source>
        <dbReference type="ARBA" id="ARBA00048540"/>
    </source>
</evidence>
<proteinExistence type="inferred from homology"/>
<gene>
    <name evidence="12" type="ORF">A2290_00975</name>
</gene>
<dbReference type="GO" id="GO:0016740">
    <property type="term" value="F:transferase activity"/>
    <property type="evidence" value="ECO:0007669"/>
    <property type="project" value="UniProtKB-UniRule"/>
</dbReference>
<evidence type="ECO:0000256" key="6">
    <source>
        <dbReference type="ARBA" id="ARBA00022827"/>
    </source>
</evidence>
<comment type="cofactor">
    <cofactor evidence="11">
        <name>Mg(2+)</name>
        <dbReference type="ChEBI" id="CHEBI:18420"/>
    </cofactor>
    <cofactor evidence="11">
        <name>Mn(2+)</name>
        <dbReference type="ChEBI" id="CHEBI:29035"/>
    </cofactor>
    <text evidence="11">Magnesium. Can also use manganese.</text>
</comment>
<evidence type="ECO:0000313" key="13">
    <source>
        <dbReference type="Proteomes" id="UP000177905"/>
    </source>
</evidence>
<dbReference type="GO" id="GO:0046872">
    <property type="term" value="F:metal ion binding"/>
    <property type="evidence" value="ECO:0007669"/>
    <property type="project" value="UniProtKB-UniRule"/>
</dbReference>
<evidence type="ECO:0000256" key="2">
    <source>
        <dbReference type="ARBA" id="ARBA00016337"/>
    </source>
</evidence>
<keyword evidence="7 10" id="KW-0460">Magnesium</keyword>
<organism evidence="12 13">
    <name type="scientific">candidate division WOR-1 bacterium RIFOXYB2_FULL_36_35</name>
    <dbReference type="NCBI Taxonomy" id="1802578"/>
    <lineage>
        <taxon>Bacteria</taxon>
        <taxon>Bacillati</taxon>
        <taxon>Saganbacteria</taxon>
    </lineage>
</organism>
<comment type="similarity">
    <text evidence="10">Belongs to the ApbE family.</text>
</comment>
<feature type="binding site" evidence="11">
    <location>
        <position position="252"/>
    </location>
    <ligand>
        <name>Mg(2+)</name>
        <dbReference type="ChEBI" id="CHEBI:18420"/>
    </ligand>
</feature>
<protein>
    <recommendedName>
        <fullName evidence="2 10">FAD:protein FMN transferase</fullName>
        <ecNumber evidence="1 10">2.7.1.180</ecNumber>
    </recommendedName>
    <alternativeName>
        <fullName evidence="8 10">Flavin transferase</fullName>
    </alternativeName>
</protein>
<evidence type="ECO:0000256" key="11">
    <source>
        <dbReference type="PIRSR" id="PIRSR006268-2"/>
    </source>
</evidence>
<evidence type="ECO:0000256" key="3">
    <source>
        <dbReference type="ARBA" id="ARBA00022630"/>
    </source>
</evidence>
<evidence type="ECO:0000256" key="10">
    <source>
        <dbReference type="PIRNR" id="PIRNR006268"/>
    </source>
</evidence>
<comment type="catalytic activity">
    <reaction evidence="9 10">
        <text>L-threonyl-[protein] + FAD = FMN-L-threonyl-[protein] + AMP + H(+)</text>
        <dbReference type="Rhea" id="RHEA:36847"/>
        <dbReference type="Rhea" id="RHEA-COMP:11060"/>
        <dbReference type="Rhea" id="RHEA-COMP:11061"/>
        <dbReference type="ChEBI" id="CHEBI:15378"/>
        <dbReference type="ChEBI" id="CHEBI:30013"/>
        <dbReference type="ChEBI" id="CHEBI:57692"/>
        <dbReference type="ChEBI" id="CHEBI:74257"/>
        <dbReference type="ChEBI" id="CHEBI:456215"/>
        <dbReference type="EC" id="2.7.1.180"/>
    </reaction>
</comment>
<dbReference type="SUPFAM" id="SSF143631">
    <property type="entry name" value="ApbE-like"/>
    <property type="match status" value="1"/>
</dbReference>
<dbReference type="InterPro" id="IPR003374">
    <property type="entry name" value="ApbE-like_sf"/>
</dbReference>
<dbReference type="EC" id="2.7.1.180" evidence="1 10"/>
<accession>A0A1F4S349</accession>
<evidence type="ECO:0000256" key="1">
    <source>
        <dbReference type="ARBA" id="ARBA00011955"/>
    </source>
</evidence>
<dbReference type="AlphaFoldDB" id="A0A1F4S349"/>
<evidence type="ECO:0000313" key="12">
    <source>
        <dbReference type="EMBL" id="OGC14851.1"/>
    </source>
</evidence>
<reference evidence="12 13" key="1">
    <citation type="journal article" date="2016" name="Nat. Commun.">
        <title>Thousands of microbial genomes shed light on interconnected biogeochemical processes in an aquifer system.</title>
        <authorList>
            <person name="Anantharaman K."/>
            <person name="Brown C.T."/>
            <person name="Hug L.A."/>
            <person name="Sharon I."/>
            <person name="Castelle C.J."/>
            <person name="Probst A.J."/>
            <person name="Thomas B.C."/>
            <person name="Singh A."/>
            <person name="Wilkins M.J."/>
            <person name="Karaoz U."/>
            <person name="Brodie E.L."/>
            <person name="Williams K.H."/>
            <person name="Hubbard S.S."/>
            <person name="Banfield J.F."/>
        </authorList>
    </citation>
    <scope>NUCLEOTIDE SEQUENCE [LARGE SCALE GENOMIC DNA]</scope>
</reference>
<dbReference type="InterPro" id="IPR024932">
    <property type="entry name" value="ApbE"/>
</dbReference>
<dbReference type="EMBL" id="MEUA01000029">
    <property type="protein sequence ID" value="OGC14851.1"/>
    <property type="molecule type" value="Genomic_DNA"/>
</dbReference>
<dbReference type="PIRSF" id="PIRSF006268">
    <property type="entry name" value="ApbE"/>
    <property type="match status" value="1"/>
</dbReference>
<evidence type="ECO:0000256" key="4">
    <source>
        <dbReference type="ARBA" id="ARBA00022679"/>
    </source>
</evidence>
<dbReference type="Gene3D" id="3.10.520.10">
    <property type="entry name" value="ApbE-like domains"/>
    <property type="match status" value="2"/>
</dbReference>
<dbReference type="PANTHER" id="PTHR30040:SF2">
    <property type="entry name" value="FAD:PROTEIN FMN TRANSFERASE"/>
    <property type="match status" value="1"/>
</dbReference>
<sequence>MQIRFKIILVVIILFILSFSALKLSRVLPVESSKTFQTMGTFVTIKLKSTDAKTDIQTAYNKIKELEKKLNRFDPQSEVSKINNANPYVKIKISKDTYNCIALAKQVSKVTNGAFDITLSGNYQNINLNPNDYSIEKLKKDIYINLDGIAKGFAVEKARDLLFKRGIKDGIIDATSSIAIFEIPKRIGIKDPFKKDHVFEDFILGHGKALSTSGIYEQGNHIINPKTGKTPKTWVSVTVIGQDAGFLDGLSTGLFVMEEREALSLLKELYLSAILIKKDGKVIKVNYENSSS</sequence>
<dbReference type="Pfam" id="PF02424">
    <property type="entry name" value="ApbE"/>
    <property type="match status" value="2"/>
</dbReference>
<keyword evidence="3 10" id="KW-0285">Flavoprotein</keyword>
<keyword evidence="5 10" id="KW-0479">Metal-binding</keyword>